<comment type="caution">
    <text evidence="1">The sequence shown here is derived from an EMBL/GenBank/DDBJ whole genome shotgun (WGS) entry which is preliminary data.</text>
</comment>
<protein>
    <submittedName>
        <fullName evidence="1">Uncharacterized protein</fullName>
    </submittedName>
</protein>
<evidence type="ECO:0000313" key="1">
    <source>
        <dbReference type="EMBL" id="KKB09214.1"/>
    </source>
</evidence>
<gene>
    <name evidence="1" type="ORF">VE26_04265</name>
</gene>
<reference evidence="1 2" key="1">
    <citation type="submission" date="2015-03" db="EMBL/GenBank/DDBJ databases">
        <authorList>
            <person name="Hassan Y."/>
            <person name="Lepp D."/>
            <person name="Li X.-Z."/>
            <person name="Zhou T."/>
        </authorList>
    </citation>
    <scope>NUCLEOTIDE SEQUENCE [LARGE SCALE GENOMIC DNA]</scope>
    <source>
        <strain evidence="1 2">IPL18</strain>
    </source>
</reference>
<evidence type="ECO:0000313" key="2">
    <source>
        <dbReference type="Proteomes" id="UP000033649"/>
    </source>
</evidence>
<name>A0A0F5FJZ4_9HYPH</name>
<dbReference type="AlphaFoldDB" id="A0A0F5FJZ4"/>
<dbReference type="EMBL" id="JZEY01000054">
    <property type="protein sequence ID" value="KKB09214.1"/>
    <property type="molecule type" value="Genomic_DNA"/>
</dbReference>
<accession>A0A0F5FJZ4</accession>
<keyword evidence="2" id="KW-1185">Reference proteome</keyword>
<dbReference type="PATRIC" id="fig|429727.3.peg.887"/>
<sequence length="63" mass="7062">MGKARLCRAFLFVCCKEALFAMGVKVMKAELRDVQTYRAVNFLCCANQIVYRAESCGFPMDSG</sequence>
<organism evidence="1 2">
    <name type="scientific">Devosia chinhatensis</name>
    <dbReference type="NCBI Taxonomy" id="429727"/>
    <lineage>
        <taxon>Bacteria</taxon>
        <taxon>Pseudomonadati</taxon>
        <taxon>Pseudomonadota</taxon>
        <taxon>Alphaproteobacteria</taxon>
        <taxon>Hyphomicrobiales</taxon>
        <taxon>Devosiaceae</taxon>
        <taxon>Devosia</taxon>
    </lineage>
</organism>
<dbReference type="Proteomes" id="UP000033649">
    <property type="component" value="Unassembled WGS sequence"/>
</dbReference>
<proteinExistence type="predicted"/>